<comment type="caution">
    <text evidence="2">The sequence shown here is derived from an EMBL/GenBank/DDBJ whole genome shotgun (WGS) entry which is preliminary data.</text>
</comment>
<evidence type="ECO:0000313" key="2">
    <source>
        <dbReference type="EMBL" id="KAH7205132.1"/>
    </source>
</evidence>
<dbReference type="InterPro" id="IPR011763">
    <property type="entry name" value="COA_CT_C"/>
</dbReference>
<dbReference type="GeneID" id="70227876"/>
<dbReference type="GO" id="GO:0016874">
    <property type="term" value="F:ligase activity"/>
    <property type="evidence" value="ECO:0007669"/>
    <property type="project" value="InterPro"/>
</dbReference>
<dbReference type="InterPro" id="IPR029045">
    <property type="entry name" value="ClpP/crotonase-like_dom_sf"/>
</dbReference>
<accession>A0A9P9JPR7</accession>
<keyword evidence="3" id="KW-1185">Reference proteome</keyword>
<dbReference type="PANTHER" id="PTHR22855:SF46">
    <property type="entry name" value="METHYLCROTONOYL-COA CARBOXYLASE"/>
    <property type="match status" value="1"/>
</dbReference>
<dbReference type="RefSeq" id="XP_046040904.1">
    <property type="nucleotide sequence ID" value="XM_046197922.1"/>
</dbReference>
<organism evidence="2 3">
    <name type="scientific">Fusarium redolens</name>
    <dbReference type="NCBI Taxonomy" id="48865"/>
    <lineage>
        <taxon>Eukaryota</taxon>
        <taxon>Fungi</taxon>
        <taxon>Dikarya</taxon>
        <taxon>Ascomycota</taxon>
        <taxon>Pezizomycotina</taxon>
        <taxon>Sordariomycetes</taxon>
        <taxon>Hypocreomycetidae</taxon>
        <taxon>Hypocreales</taxon>
        <taxon>Nectriaceae</taxon>
        <taxon>Fusarium</taxon>
        <taxon>Fusarium redolens species complex</taxon>
    </lineage>
</organism>
<dbReference type="InterPro" id="IPR045190">
    <property type="entry name" value="MCCB/AccD1-like"/>
</dbReference>
<evidence type="ECO:0000259" key="1">
    <source>
        <dbReference type="PROSITE" id="PS50989"/>
    </source>
</evidence>
<gene>
    <name evidence="2" type="ORF">BKA55DRAFT_668901</name>
</gene>
<dbReference type="SUPFAM" id="SSF52096">
    <property type="entry name" value="ClpP/crotonase"/>
    <property type="match status" value="2"/>
</dbReference>
<dbReference type="FunFam" id="3.90.226.10:FF:000021">
    <property type="entry name" value="Acetyl-CoA carboxylase carboxyltransferase subunit"/>
    <property type="match status" value="1"/>
</dbReference>
<evidence type="ECO:0000313" key="3">
    <source>
        <dbReference type="Proteomes" id="UP000720189"/>
    </source>
</evidence>
<dbReference type="InterPro" id="IPR034733">
    <property type="entry name" value="AcCoA_carboxyl_beta"/>
</dbReference>
<dbReference type="OrthoDB" id="439921at2759"/>
<dbReference type="EMBL" id="JAGMUX010000040">
    <property type="protein sequence ID" value="KAH7205132.1"/>
    <property type="molecule type" value="Genomic_DNA"/>
</dbReference>
<dbReference type="PANTHER" id="PTHR22855">
    <property type="entry name" value="ACETYL, PROPIONYL, PYRUVATE, AND GLUTACONYL CARBOXYLASE-RELATED"/>
    <property type="match status" value="1"/>
</dbReference>
<dbReference type="Gene3D" id="3.90.226.10">
    <property type="entry name" value="2-enoyl-CoA Hydratase, Chain A, domain 1"/>
    <property type="match status" value="3"/>
</dbReference>
<feature type="domain" description="CoA carboxyltransferase C-terminal" evidence="1">
    <location>
        <begin position="246"/>
        <end position="489"/>
    </location>
</feature>
<name>A0A9P9JPR7_FUSRE</name>
<reference evidence="2" key="1">
    <citation type="journal article" date="2021" name="Nat. Commun.">
        <title>Genetic determinants of endophytism in the Arabidopsis root mycobiome.</title>
        <authorList>
            <person name="Mesny F."/>
            <person name="Miyauchi S."/>
            <person name="Thiergart T."/>
            <person name="Pickel B."/>
            <person name="Atanasova L."/>
            <person name="Karlsson M."/>
            <person name="Huettel B."/>
            <person name="Barry K.W."/>
            <person name="Haridas S."/>
            <person name="Chen C."/>
            <person name="Bauer D."/>
            <person name="Andreopoulos W."/>
            <person name="Pangilinan J."/>
            <person name="LaButti K."/>
            <person name="Riley R."/>
            <person name="Lipzen A."/>
            <person name="Clum A."/>
            <person name="Drula E."/>
            <person name="Henrissat B."/>
            <person name="Kohler A."/>
            <person name="Grigoriev I.V."/>
            <person name="Martin F.M."/>
            <person name="Hacquard S."/>
        </authorList>
    </citation>
    <scope>NUCLEOTIDE SEQUENCE</scope>
    <source>
        <strain evidence="2">MPI-CAGE-AT-0023</strain>
    </source>
</reference>
<protein>
    <submittedName>
        <fullName evidence="2">Propionyl-CoA carboxylase beta chain</fullName>
    </submittedName>
</protein>
<dbReference type="Pfam" id="PF01039">
    <property type="entry name" value="Carboxyl_trans"/>
    <property type="match status" value="2"/>
</dbReference>
<dbReference type="Proteomes" id="UP000720189">
    <property type="component" value="Unassembled WGS sequence"/>
</dbReference>
<dbReference type="PROSITE" id="PS50989">
    <property type="entry name" value="COA_CT_CTER"/>
    <property type="match status" value="1"/>
</dbReference>
<dbReference type="AlphaFoldDB" id="A0A9P9JPR7"/>
<proteinExistence type="predicted"/>
<sequence length="489" mass="52732">MSAANSFPLQKSDPSTLLDDSRYEAWTQLLDQHNDILRTASSEGTEASKTRHQSRGQLLARDRVSLLLDQHSPFLELCALAGHGLDSSSPSASLVAGIGTVSGKLCLILSHIPTLSGGAWNELTVLKQNRVTQVAGENNLPIVALVQSAGVFLPQQFRVFHKGGQIFRDLAVFLGGPPLVKMATGEVVDAETLGGANMHGSVTGLADQVASDGFDAIRKARDWVNTLNVPTVDRRSVPQALPPRYSSDELLYIVDPDICKSLNIREVLLRIVDDSRWLEYKPEFGQNIVTSWATIHGHRVGMIANSVPVINAKEAMKDATFIKLCNQQNTPIVFFHNVTGFMVGAKAEQSAIIKHGAQLVSAVSCSKVPHLSIIVGASYGAGNYAMCGRAYQPRFLFSWPSGRCSVMGPDQLVGVMQSIGKSGARNSKPGDELRDEVLRDGSCYRTSSVLLDDGVIDPRDTRDILGLCLDTVASTEIQGAESCQGLARL</sequence>